<dbReference type="RefSeq" id="WP_012918452.1">
    <property type="nucleotide sequence ID" value="NC_013729.1"/>
</dbReference>
<dbReference type="STRING" id="479435.Kfla_0777"/>
<feature type="compositionally biased region" description="Pro residues" evidence="1">
    <location>
        <begin position="44"/>
        <end position="63"/>
    </location>
</feature>
<keyword evidence="3" id="KW-1185">Reference proteome</keyword>
<evidence type="ECO:0000313" key="2">
    <source>
        <dbReference type="EMBL" id="ADB29896.1"/>
    </source>
</evidence>
<protein>
    <submittedName>
        <fullName evidence="2">Uncharacterized protein</fullName>
    </submittedName>
</protein>
<dbReference type="Proteomes" id="UP000007967">
    <property type="component" value="Chromosome"/>
</dbReference>
<gene>
    <name evidence="2" type="ordered locus">Kfla_0777</name>
</gene>
<dbReference type="HOGENOM" id="CLU_2880044_0_0_11"/>
<feature type="region of interest" description="Disordered" evidence="1">
    <location>
        <begin position="1"/>
        <end position="63"/>
    </location>
</feature>
<dbReference type="EMBL" id="CP001736">
    <property type="protein sequence ID" value="ADB29896.1"/>
    <property type="molecule type" value="Genomic_DNA"/>
</dbReference>
<feature type="compositionally biased region" description="Acidic residues" evidence="1">
    <location>
        <begin position="14"/>
        <end position="30"/>
    </location>
</feature>
<organism evidence="2 3">
    <name type="scientific">Kribbella flavida (strain DSM 17836 / JCM 10339 / NBRC 14399)</name>
    <dbReference type="NCBI Taxonomy" id="479435"/>
    <lineage>
        <taxon>Bacteria</taxon>
        <taxon>Bacillati</taxon>
        <taxon>Actinomycetota</taxon>
        <taxon>Actinomycetes</taxon>
        <taxon>Propionibacteriales</taxon>
        <taxon>Kribbellaceae</taxon>
        <taxon>Kribbella</taxon>
    </lineage>
</organism>
<proteinExistence type="predicted"/>
<reference evidence="2 3" key="2">
    <citation type="journal article" date="2010" name="Stand. Genomic Sci.">
        <title>Complete genome sequence of Kribbella flavida type strain (IFO 14399).</title>
        <authorList>
            <person name="Pukall R."/>
            <person name="Lapidus A."/>
            <person name="Glavina Del Rio T."/>
            <person name="Copeland A."/>
            <person name="Tice H."/>
            <person name="Cheng J.-F."/>
            <person name="Lucas S."/>
            <person name="Chen F."/>
            <person name="Nolan M."/>
            <person name="LaButti K."/>
            <person name="Pati A."/>
            <person name="Ivanova N."/>
            <person name="Mavrommatis K."/>
            <person name="Mikhailova N."/>
            <person name="Pitluck S."/>
            <person name="Bruce D."/>
            <person name="Goodwin L."/>
            <person name="Land M."/>
            <person name="Hauser L."/>
            <person name="Chang Y.-J."/>
            <person name="Jeffries C.D."/>
            <person name="Chen A."/>
            <person name="Palaniappan K."/>
            <person name="Chain P."/>
            <person name="Rohde M."/>
            <person name="Goeker M."/>
            <person name="Bristow J."/>
            <person name="Eisen J.A."/>
            <person name="Markowitz V."/>
            <person name="Hugenholtz P."/>
            <person name="Kyrpides N.C."/>
            <person name="Klenk H.-P."/>
            <person name="Brettin T."/>
        </authorList>
    </citation>
    <scope>NUCLEOTIDE SEQUENCE [LARGE SCALE GENOMIC DNA]</scope>
    <source>
        <strain evidence="3">DSM 17836 / JCM 10339 / NBRC 14399</strain>
    </source>
</reference>
<dbReference type="KEGG" id="kfl:Kfla_0777"/>
<sequence>MSFDRPGLPQPGDPGDEVENEETLEDEGLEVTDGRLDGADRPGGPSPGPQPNPPRRPGEQPPV</sequence>
<accession>D2PYQ0</accession>
<evidence type="ECO:0000256" key="1">
    <source>
        <dbReference type="SAM" id="MobiDB-lite"/>
    </source>
</evidence>
<dbReference type="AlphaFoldDB" id="D2PYQ0"/>
<evidence type="ECO:0000313" key="3">
    <source>
        <dbReference type="Proteomes" id="UP000007967"/>
    </source>
</evidence>
<reference evidence="3" key="1">
    <citation type="submission" date="2009-09" db="EMBL/GenBank/DDBJ databases">
        <title>The complete genome of Kribbella flavida DSM 17836.</title>
        <authorList>
            <consortium name="US DOE Joint Genome Institute (JGI-PGF)"/>
            <person name="Lucas S."/>
            <person name="Copeland A."/>
            <person name="Lapidus A."/>
            <person name="Glavina del Rio T."/>
            <person name="Dalin E."/>
            <person name="Tice H."/>
            <person name="Bruce D."/>
            <person name="Goodwin L."/>
            <person name="Pitluck S."/>
            <person name="Kyrpides N."/>
            <person name="Mavromatis K."/>
            <person name="Ivanova N."/>
            <person name="Saunders E."/>
            <person name="Brettin T."/>
            <person name="Detter J.C."/>
            <person name="Han C."/>
            <person name="Larimer F."/>
            <person name="Land M."/>
            <person name="Hauser L."/>
            <person name="Markowitz V."/>
            <person name="Cheng J.-F."/>
            <person name="Hugenholtz P."/>
            <person name="Woyke T."/>
            <person name="Wu D."/>
            <person name="Pukall R."/>
            <person name="Klenk H.-P."/>
            <person name="Eisen J.A."/>
        </authorList>
    </citation>
    <scope>NUCLEOTIDE SEQUENCE [LARGE SCALE GENOMIC DNA]</scope>
    <source>
        <strain evidence="3">DSM 17836 / JCM 10339 / NBRC 14399</strain>
    </source>
</reference>
<name>D2PYQ0_KRIFD</name>